<proteinExistence type="predicted"/>
<keyword evidence="3" id="KW-1185">Reference proteome</keyword>
<comment type="caution">
    <text evidence="2">The sequence shown here is derived from an EMBL/GenBank/DDBJ whole genome shotgun (WGS) entry which is preliminary data.</text>
</comment>
<organism evidence="2 3">
    <name type="scientific">Eumeta variegata</name>
    <name type="common">Bagworm moth</name>
    <name type="synonym">Eumeta japonica</name>
    <dbReference type="NCBI Taxonomy" id="151549"/>
    <lineage>
        <taxon>Eukaryota</taxon>
        <taxon>Metazoa</taxon>
        <taxon>Ecdysozoa</taxon>
        <taxon>Arthropoda</taxon>
        <taxon>Hexapoda</taxon>
        <taxon>Insecta</taxon>
        <taxon>Pterygota</taxon>
        <taxon>Neoptera</taxon>
        <taxon>Endopterygota</taxon>
        <taxon>Lepidoptera</taxon>
        <taxon>Glossata</taxon>
        <taxon>Ditrysia</taxon>
        <taxon>Tineoidea</taxon>
        <taxon>Psychidae</taxon>
        <taxon>Oiketicinae</taxon>
        <taxon>Eumeta</taxon>
    </lineage>
</organism>
<reference evidence="2 3" key="1">
    <citation type="journal article" date="2019" name="Commun. Biol.">
        <title>The bagworm genome reveals a unique fibroin gene that provides high tensile strength.</title>
        <authorList>
            <person name="Kono N."/>
            <person name="Nakamura H."/>
            <person name="Ohtoshi R."/>
            <person name="Tomita M."/>
            <person name="Numata K."/>
            <person name="Arakawa K."/>
        </authorList>
    </citation>
    <scope>NUCLEOTIDE SEQUENCE [LARGE SCALE GENOMIC DNA]</scope>
</reference>
<feature type="region of interest" description="Disordered" evidence="1">
    <location>
        <begin position="45"/>
        <end position="68"/>
    </location>
</feature>
<evidence type="ECO:0000313" key="2">
    <source>
        <dbReference type="EMBL" id="GBP29415.1"/>
    </source>
</evidence>
<evidence type="ECO:0000256" key="1">
    <source>
        <dbReference type="SAM" id="MobiDB-lite"/>
    </source>
</evidence>
<name>A0A4C1USJ4_EUMVA</name>
<protein>
    <submittedName>
        <fullName evidence="2">Uncharacterized protein</fullName>
    </submittedName>
</protein>
<accession>A0A4C1USJ4</accession>
<evidence type="ECO:0000313" key="3">
    <source>
        <dbReference type="Proteomes" id="UP000299102"/>
    </source>
</evidence>
<gene>
    <name evidence="2" type="ORF">EVAR_22027_1</name>
</gene>
<sequence length="305" mass="33952">MHTADDEVRGASFCPRRLKRTLPTPDSAKQLLRKSLRRTLKSRRRHPPYYDLKRSPNRCAPRAHGTPLGDSVRAECPRDFLCRDAHLVASIGQSRADDIPCLSAALDEIFKAPIYWGYGQQSSNMLLQGFFVQVQRPWEKELQRGEAALTEEGVASIVGTVSSPLFYHLLCDRSVAIDRSEEKSDNTDFGNQPTDGLTKELARGVCVTKPRHVERTVRTRLRATVSDLRPYAPAHTLVAHWKACGVDSSTLLINVCFWSRESTASVAASHGSQIACSFQGAIIWKALSYTVELIMDAQNSLTIIS</sequence>
<dbReference type="AlphaFoldDB" id="A0A4C1USJ4"/>
<dbReference type="EMBL" id="BGZK01000220">
    <property type="protein sequence ID" value="GBP29415.1"/>
    <property type="molecule type" value="Genomic_DNA"/>
</dbReference>
<dbReference type="Proteomes" id="UP000299102">
    <property type="component" value="Unassembled WGS sequence"/>
</dbReference>